<dbReference type="OrthoDB" id="377209at2759"/>
<dbReference type="PROSITE" id="PS50128">
    <property type="entry name" value="SURP"/>
    <property type="match status" value="1"/>
</dbReference>
<dbReference type="SUPFAM" id="SSF109905">
    <property type="entry name" value="Surp module (SWAP domain)"/>
    <property type="match status" value="1"/>
</dbReference>
<dbReference type="SMART" id="SM00648">
    <property type="entry name" value="SWAP"/>
    <property type="match status" value="1"/>
</dbReference>
<dbReference type="InterPro" id="IPR035979">
    <property type="entry name" value="RBD_domain_sf"/>
</dbReference>
<dbReference type="InterPro" id="IPR008942">
    <property type="entry name" value="ENTH_VHS"/>
</dbReference>
<dbReference type="Pfam" id="PF01805">
    <property type="entry name" value="Surp"/>
    <property type="match status" value="1"/>
</dbReference>
<gene>
    <name evidence="5" type="ORF">BCR37DRAFT_375869</name>
</gene>
<dbReference type="InterPro" id="IPR006569">
    <property type="entry name" value="CID_dom"/>
</dbReference>
<reference evidence="5 6" key="1">
    <citation type="submission" date="2016-07" db="EMBL/GenBank/DDBJ databases">
        <title>Pervasive Adenine N6-methylation of Active Genes in Fungi.</title>
        <authorList>
            <consortium name="DOE Joint Genome Institute"/>
            <person name="Mondo S.J."/>
            <person name="Dannebaum R.O."/>
            <person name="Kuo R.C."/>
            <person name="Labutti K."/>
            <person name="Haridas S."/>
            <person name="Kuo A."/>
            <person name="Salamov A."/>
            <person name="Ahrendt S.R."/>
            <person name="Lipzen A."/>
            <person name="Sullivan W."/>
            <person name="Andreopoulos W.B."/>
            <person name="Clum A."/>
            <person name="Lindquist E."/>
            <person name="Daum C."/>
            <person name="Ramamoorthy G.K."/>
            <person name="Gryganskyi A."/>
            <person name="Culley D."/>
            <person name="Magnuson J.K."/>
            <person name="James T.Y."/>
            <person name="O'Malley M.A."/>
            <person name="Stajich J.E."/>
            <person name="Spatafora J.W."/>
            <person name="Visel A."/>
            <person name="Grigoriev I.V."/>
        </authorList>
    </citation>
    <scope>NUCLEOTIDE SEQUENCE [LARGE SCALE GENOMIC DNA]</scope>
    <source>
        <strain evidence="5 6">12-1054</strain>
    </source>
</reference>
<dbReference type="Pfam" id="PF04818">
    <property type="entry name" value="CID"/>
    <property type="match status" value="1"/>
</dbReference>
<dbReference type="CDD" id="cd00590">
    <property type="entry name" value="RRM_SF"/>
    <property type="match status" value="1"/>
</dbReference>
<feature type="region of interest" description="Disordered" evidence="2">
    <location>
        <begin position="615"/>
        <end position="664"/>
    </location>
</feature>
<dbReference type="STRING" id="56484.A0A1Y2FV79"/>
<dbReference type="InterPro" id="IPR000061">
    <property type="entry name" value="Surp"/>
</dbReference>
<dbReference type="EMBL" id="MCFI01000001">
    <property type="protein sequence ID" value="ORY87910.1"/>
    <property type="molecule type" value="Genomic_DNA"/>
</dbReference>
<evidence type="ECO:0000259" key="4">
    <source>
        <dbReference type="PROSITE" id="PS51391"/>
    </source>
</evidence>
<dbReference type="GO" id="GO:0003723">
    <property type="term" value="F:RNA binding"/>
    <property type="evidence" value="ECO:0007669"/>
    <property type="project" value="UniProtKB-KW"/>
</dbReference>
<evidence type="ECO:0000259" key="3">
    <source>
        <dbReference type="PROSITE" id="PS50128"/>
    </source>
</evidence>
<dbReference type="InterPro" id="IPR051485">
    <property type="entry name" value="SR-CTD_assoc_factor"/>
</dbReference>
<evidence type="ECO:0000256" key="1">
    <source>
        <dbReference type="ARBA" id="ARBA00022884"/>
    </source>
</evidence>
<dbReference type="InterPro" id="IPR035967">
    <property type="entry name" value="SWAP/Surp_sf"/>
</dbReference>
<evidence type="ECO:0000313" key="6">
    <source>
        <dbReference type="Proteomes" id="UP000193685"/>
    </source>
</evidence>
<dbReference type="SUPFAM" id="SSF54928">
    <property type="entry name" value="RNA-binding domain, RBD"/>
    <property type="match status" value="1"/>
</dbReference>
<dbReference type="GeneID" id="63785067"/>
<evidence type="ECO:0008006" key="7">
    <source>
        <dbReference type="Google" id="ProtNLM"/>
    </source>
</evidence>
<dbReference type="RefSeq" id="XP_040728405.1">
    <property type="nucleotide sequence ID" value="XM_040868468.1"/>
</dbReference>
<dbReference type="GO" id="GO:0005634">
    <property type="term" value="C:nucleus"/>
    <property type="evidence" value="ECO:0007669"/>
    <property type="project" value="TreeGrafter"/>
</dbReference>
<feature type="domain" description="SURP motif" evidence="3">
    <location>
        <begin position="245"/>
        <end position="288"/>
    </location>
</feature>
<dbReference type="Proteomes" id="UP000193685">
    <property type="component" value="Unassembled WGS sequence"/>
</dbReference>
<comment type="caution">
    <text evidence="5">The sequence shown here is derived from an EMBL/GenBank/DDBJ whole genome shotgun (WGS) entry which is preliminary data.</text>
</comment>
<feature type="domain" description="CID" evidence="4">
    <location>
        <begin position="346"/>
        <end position="490"/>
    </location>
</feature>
<dbReference type="GO" id="GO:0006396">
    <property type="term" value="P:RNA processing"/>
    <property type="evidence" value="ECO:0007669"/>
    <property type="project" value="InterPro"/>
</dbReference>
<dbReference type="AlphaFoldDB" id="A0A1Y2FV79"/>
<feature type="region of interest" description="Disordered" evidence="2">
    <location>
        <begin position="505"/>
        <end position="537"/>
    </location>
</feature>
<dbReference type="Gene3D" id="1.25.40.90">
    <property type="match status" value="1"/>
</dbReference>
<dbReference type="PROSITE" id="PS51391">
    <property type="entry name" value="CID"/>
    <property type="match status" value="1"/>
</dbReference>
<protein>
    <recommendedName>
        <fullName evidence="7">CID domain-containing protein</fullName>
    </recommendedName>
</protein>
<accession>A0A1Y2FV79</accession>
<evidence type="ECO:0000256" key="2">
    <source>
        <dbReference type="SAM" id="MobiDB-lite"/>
    </source>
</evidence>
<dbReference type="PANTHER" id="PTHR23140:SF0">
    <property type="entry name" value="U2 SNRNP-ASSOCIATED SURP MOTIF-CONTAINING PROTEIN"/>
    <property type="match status" value="1"/>
</dbReference>
<keyword evidence="6" id="KW-1185">Reference proteome</keyword>
<feature type="region of interest" description="Disordered" evidence="2">
    <location>
        <begin position="38"/>
        <end position="94"/>
    </location>
</feature>
<dbReference type="PANTHER" id="PTHR23140">
    <property type="entry name" value="RNA PROCESSING PROTEIN LD23810P"/>
    <property type="match status" value="1"/>
</dbReference>
<proteinExistence type="predicted"/>
<sequence length="664" mass="73621">MSGPQTLVDPDKLTAYETPIAKKSALDKAKEVAQRKAAIEAEERRSVLQSIEEEYAAGSTRHAKEPGKRPYTSSFDDGESEADRERRLKGQRQKSGAAYLEELKLLNERRQSYAKNNEPRQERILPTVKLYGLPLAMKATDILTVLKPFGSVQDLQLAQGQAIATFAKEGEASAAKLGVQGTYLGQGCWMQTSPQKRPEHPFDAKPKQLNLSRVAPPSTLSAKPRAGPALEVRVERHASMHVLSRIHGMAQGVLDHGPAFEAVVRQKRRDDPDYAFLFQETSAEALYYRFRLCLAFQGIAELDRPGYLLDDNTQWFPPPLGQDNGDEVCNLESLSNVPASDYPYLLSEGSRTRFYHLLRNVNGERCRIAAITAFAMSHPNHVQEVTDILASGFQPELSWKVLMARLWVISDILYNTTLPIVNVRDYRLYFEKKMPEILCALAGAADRMDSRIRKENFISLVEQVLNLWQQRSHFTEGTIPILLELIQDALSKDFAGVVETQDEQLPLDPHYQSPPQVSDEGSDSARTGIGHTHTGHALVVEDSADDRDLIAYERQYAEASTDSSNLVGDEVASDYAKPESMPKIKLAFGATKKPFKPKFEVSKGGKPESRIEAVASAVPRQPSTGLPPAMNSSGDEQVPQGASEPASPSPSPPRRNRSSPVYES</sequence>
<keyword evidence="1" id="KW-0694">RNA-binding</keyword>
<name>A0A1Y2FV79_PROLT</name>
<dbReference type="Gene3D" id="1.10.10.790">
    <property type="entry name" value="Surp module"/>
    <property type="match status" value="1"/>
</dbReference>
<organism evidence="5 6">
    <name type="scientific">Protomyces lactucae-debilis</name>
    <dbReference type="NCBI Taxonomy" id="2754530"/>
    <lineage>
        <taxon>Eukaryota</taxon>
        <taxon>Fungi</taxon>
        <taxon>Dikarya</taxon>
        <taxon>Ascomycota</taxon>
        <taxon>Taphrinomycotina</taxon>
        <taxon>Taphrinomycetes</taxon>
        <taxon>Taphrinales</taxon>
        <taxon>Protomycetaceae</taxon>
        <taxon>Protomyces</taxon>
    </lineage>
</organism>
<evidence type="ECO:0000313" key="5">
    <source>
        <dbReference type="EMBL" id="ORY87910.1"/>
    </source>
</evidence>